<sequence>MHAPPAPSDVRDPDRALRTACLSQCAAASAAFLLLLGLVAARWGPLLAADRALTVELHAVAVRHSGWTRLNRVLTDWVWDPLTMRLLLLAAVVWLLVRRENRQALWLVLAGTLGWVLQQAAKALVGRERPRWPDPVDSAAFAAFPSGHATTAALVCGALLWLLLLRVPARSPWCVAACAVAFVSVVGVGFTRVYLGVHWPSDVLGGWLLAAAVLTGTAALCEPWRTGTAEPDRPAS</sequence>
<organism evidence="3 4">
    <name type="scientific">Actinacidiphila glaucinigra</name>
    <dbReference type="NCBI Taxonomy" id="235986"/>
    <lineage>
        <taxon>Bacteria</taxon>
        <taxon>Bacillati</taxon>
        <taxon>Actinomycetota</taxon>
        <taxon>Actinomycetes</taxon>
        <taxon>Kitasatosporales</taxon>
        <taxon>Streptomycetaceae</taxon>
        <taxon>Actinacidiphila</taxon>
    </lineage>
</organism>
<dbReference type="EMBL" id="FZOF01000004">
    <property type="protein sequence ID" value="SNS24688.1"/>
    <property type="molecule type" value="Genomic_DNA"/>
</dbReference>
<name>A0A239CY50_9ACTN</name>
<keyword evidence="1" id="KW-0812">Transmembrane</keyword>
<dbReference type="Gene3D" id="1.20.144.10">
    <property type="entry name" value="Phosphatidic acid phosphatase type 2/haloperoxidase"/>
    <property type="match status" value="1"/>
</dbReference>
<feature type="transmembrane region" description="Helical" evidence="1">
    <location>
        <begin position="77"/>
        <end position="97"/>
    </location>
</feature>
<evidence type="ECO:0000256" key="1">
    <source>
        <dbReference type="SAM" id="Phobius"/>
    </source>
</evidence>
<dbReference type="AlphaFoldDB" id="A0A239CY50"/>
<evidence type="ECO:0000313" key="4">
    <source>
        <dbReference type="Proteomes" id="UP000198280"/>
    </source>
</evidence>
<proteinExistence type="predicted"/>
<feature type="transmembrane region" description="Helical" evidence="1">
    <location>
        <begin position="173"/>
        <end position="197"/>
    </location>
</feature>
<feature type="transmembrane region" description="Helical" evidence="1">
    <location>
        <begin position="104"/>
        <end position="121"/>
    </location>
</feature>
<dbReference type="RefSeq" id="WP_089223372.1">
    <property type="nucleotide sequence ID" value="NZ_FZOF01000004.1"/>
</dbReference>
<dbReference type="CDD" id="cd03392">
    <property type="entry name" value="PAP2_like_2"/>
    <property type="match status" value="1"/>
</dbReference>
<reference evidence="3 4" key="1">
    <citation type="submission" date="2017-06" db="EMBL/GenBank/DDBJ databases">
        <authorList>
            <person name="Kim H.J."/>
            <person name="Triplett B.A."/>
        </authorList>
    </citation>
    <scope>NUCLEOTIDE SEQUENCE [LARGE SCALE GENOMIC DNA]</scope>
    <source>
        <strain evidence="3 4">CGMCC 4.1858</strain>
    </source>
</reference>
<dbReference type="SMART" id="SM00014">
    <property type="entry name" value="acidPPc"/>
    <property type="match status" value="1"/>
</dbReference>
<feature type="transmembrane region" description="Helical" evidence="1">
    <location>
        <begin position="203"/>
        <end position="221"/>
    </location>
</feature>
<dbReference type="Proteomes" id="UP000198280">
    <property type="component" value="Unassembled WGS sequence"/>
</dbReference>
<dbReference type="InterPro" id="IPR000326">
    <property type="entry name" value="PAP2/HPO"/>
</dbReference>
<evidence type="ECO:0000259" key="2">
    <source>
        <dbReference type="SMART" id="SM00014"/>
    </source>
</evidence>
<accession>A0A239CY50</accession>
<keyword evidence="4" id="KW-1185">Reference proteome</keyword>
<feature type="transmembrane region" description="Helical" evidence="1">
    <location>
        <begin position="21"/>
        <end position="43"/>
    </location>
</feature>
<feature type="domain" description="Phosphatidic acid phosphatase type 2/haloperoxidase" evidence="2">
    <location>
        <begin position="103"/>
        <end position="218"/>
    </location>
</feature>
<dbReference type="InterPro" id="IPR036938">
    <property type="entry name" value="PAP2/HPO_sf"/>
</dbReference>
<keyword evidence="1" id="KW-1133">Transmembrane helix</keyword>
<dbReference type="SUPFAM" id="SSF48317">
    <property type="entry name" value="Acid phosphatase/Vanadium-dependent haloperoxidase"/>
    <property type="match status" value="1"/>
</dbReference>
<dbReference type="OrthoDB" id="5289372at2"/>
<gene>
    <name evidence="3" type="ORF">SAMN05216252_104272</name>
</gene>
<dbReference type="PANTHER" id="PTHR14969:SF13">
    <property type="entry name" value="AT30094P"/>
    <property type="match status" value="1"/>
</dbReference>
<keyword evidence="1" id="KW-0472">Membrane</keyword>
<feature type="transmembrane region" description="Helical" evidence="1">
    <location>
        <begin position="141"/>
        <end position="164"/>
    </location>
</feature>
<evidence type="ECO:0000313" key="3">
    <source>
        <dbReference type="EMBL" id="SNS24688.1"/>
    </source>
</evidence>
<protein>
    <submittedName>
        <fullName evidence="3">Undecaprenyl-diphosphatase</fullName>
    </submittedName>
</protein>
<dbReference type="PANTHER" id="PTHR14969">
    <property type="entry name" value="SPHINGOSINE-1-PHOSPHATE PHOSPHOHYDROLASE"/>
    <property type="match status" value="1"/>
</dbReference>
<dbReference type="Pfam" id="PF01569">
    <property type="entry name" value="PAP2"/>
    <property type="match status" value="1"/>
</dbReference>